<reference evidence="1" key="2">
    <citation type="submission" date="2022-01" db="EMBL/GenBank/DDBJ databases">
        <authorList>
            <person name="Yamashiro T."/>
            <person name="Shiraishi A."/>
            <person name="Satake H."/>
            <person name="Nakayama K."/>
        </authorList>
    </citation>
    <scope>NUCLEOTIDE SEQUENCE</scope>
</reference>
<accession>A0ABQ5I6Q0</accession>
<keyword evidence="2" id="KW-1185">Reference proteome</keyword>
<dbReference type="Proteomes" id="UP001151760">
    <property type="component" value="Unassembled WGS sequence"/>
</dbReference>
<proteinExistence type="predicted"/>
<gene>
    <name evidence="1" type="ORF">Tco_1090596</name>
</gene>
<dbReference type="EMBL" id="BQNB010020354">
    <property type="protein sequence ID" value="GJT95078.1"/>
    <property type="molecule type" value="Genomic_DNA"/>
</dbReference>
<organism evidence="1 2">
    <name type="scientific">Tanacetum coccineum</name>
    <dbReference type="NCBI Taxonomy" id="301880"/>
    <lineage>
        <taxon>Eukaryota</taxon>
        <taxon>Viridiplantae</taxon>
        <taxon>Streptophyta</taxon>
        <taxon>Embryophyta</taxon>
        <taxon>Tracheophyta</taxon>
        <taxon>Spermatophyta</taxon>
        <taxon>Magnoliopsida</taxon>
        <taxon>eudicotyledons</taxon>
        <taxon>Gunneridae</taxon>
        <taxon>Pentapetalae</taxon>
        <taxon>asterids</taxon>
        <taxon>campanulids</taxon>
        <taxon>Asterales</taxon>
        <taxon>Asteraceae</taxon>
        <taxon>Asteroideae</taxon>
        <taxon>Anthemideae</taxon>
        <taxon>Anthemidinae</taxon>
        <taxon>Tanacetum</taxon>
    </lineage>
</organism>
<evidence type="ECO:0000313" key="1">
    <source>
        <dbReference type="EMBL" id="GJT95078.1"/>
    </source>
</evidence>
<evidence type="ECO:0000313" key="2">
    <source>
        <dbReference type="Proteomes" id="UP001151760"/>
    </source>
</evidence>
<name>A0ABQ5I6Q0_9ASTR</name>
<comment type="caution">
    <text evidence="1">The sequence shown here is derived from an EMBL/GenBank/DDBJ whole genome shotgun (WGS) entry which is preliminary data.</text>
</comment>
<reference evidence="1" key="1">
    <citation type="journal article" date="2022" name="Int. J. Mol. Sci.">
        <title>Draft Genome of Tanacetum Coccineum: Genomic Comparison of Closely Related Tanacetum-Family Plants.</title>
        <authorList>
            <person name="Yamashiro T."/>
            <person name="Shiraishi A."/>
            <person name="Nakayama K."/>
            <person name="Satake H."/>
        </authorList>
    </citation>
    <scope>NUCLEOTIDE SEQUENCE</scope>
</reference>
<sequence>MAVPALWLNNELTMVKGSWYISEVDEPKIGRYSIVREYVYGVSRRDLPARIEEHEDHLRWFLELFERGEREEAFASFTRRILAARDMEALSVRYKECNLHGSQEFAAHLRSERMHLVEKRGLKLAVGAMAITQIQSGDKSMNCAAQGKALSQEDVREEKLYNLVQQMEKKEDGSLYFMDRVWVPLMGGRYVLVARDEEGHRGVCQRVSDLCKAFVVLHSWLYYGYESVMVTRFMGSGDGDGRLIGPELVQESNDKGDRVVVEKFALERCYAVSESTGKLYLVKEGLHVSLDEIKARPDLAF</sequence>
<protein>
    <submittedName>
        <fullName evidence="1">Uncharacterized protein</fullName>
    </submittedName>
</protein>